<dbReference type="InterPro" id="IPR021529">
    <property type="entry name" value="DUF2798"/>
</dbReference>
<feature type="transmembrane region" description="Helical" evidence="1">
    <location>
        <begin position="40"/>
        <end position="62"/>
    </location>
</feature>
<dbReference type="EMBL" id="CP017147">
    <property type="protein sequence ID" value="AOO80659.1"/>
    <property type="molecule type" value="Genomic_DNA"/>
</dbReference>
<dbReference type="Pfam" id="PF11391">
    <property type="entry name" value="DUF2798"/>
    <property type="match status" value="1"/>
</dbReference>
<keyword evidence="1" id="KW-0472">Membrane</keyword>
<evidence type="ECO:0008006" key="4">
    <source>
        <dbReference type="Google" id="ProtNLM"/>
    </source>
</evidence>
<reference evidence="2 3" key="1">
    <citation type="journal article" date="2015" name="Antonie Van Leeuwenhoek">
        <title>Bosea vaviloviae sp. nov., a new species of slow-growing rhizobia isolated from nodules of the relict species Vavilovia formosa (Stev.) Fed.</title>
        <authorList>
            <person name="Safronova V.I."/>
            <person name="Kuznetsova I.G."/>
            <person name="Sazanova A.L."/>
            <person name="Kimeklis A.K."/>
            <person name="Belimov A.A."/>
            <person name="Andronov E.E."/>
            <person name="Pinaev A.G."/>
            <person name="Chizhevskaya E.P."/>
            <person name="Pukhaev A.R."/>
            <person name="Popov K.P."/>
            <person name="Willems A."/>
            <person name="Tikhonovich I.A."/>
        </authorList>
    </citation>
    <scope>NUCLEOTIDE SEQUENCE [LARGE SCALE GENOMIC DNA]</scope>
    <source>
        <strain evidence="2 3">Vaf18</strain>
    </source>
</reference>
<evidence type="ECO:0000313" key="2">
    <source>
        <dbReference type="EMBL" id="AOO80659.1"/>
    </source>
</evidence>
<dbReference type="KEGG" id="bvv:BHK69_09440"/>
<feature type="transmembrane region" description="Helical" evidence="1">
    <location>
        <begin position="7"/>
        <end position="28"/>
    </location>
</feature>
<accession>A0A1D7TZW5</accession>
<sequence>MTGKARFIFPVLMAGVMAFLMTALVTYLNLGFPPDFVAHWLHAFVIAWPCAAGAAFLAIPLARRGTALIVKVIGE</sequence>
<evidence type="ECO:0000256" key="1">
    <source>
        <dbReference type="SAM" id="Phobius"/>
    </source>
</evidence>
<protein>
    <recommendedName>
        <fullName evidence="4">DUF2798 domain-containing protein</fullName>
    </recommendedName>
</protein>
<dbReference type="STRING" id="1526658.BHK69_09440"/>
<keyword evidence="1" id="KW-0812">Transmembrane</keyword>
<keyword evidence="3" id="KW-1185">Reference proteome</keyword>
<dbReference type="Proteomes" id="UP000094969">
    <property type="component" value="Chromosome"/>
</dbReference>
<keyword evidence="1" id="KW-1133">Transmembrane helix</keyword>
<proteinExistence type="predicted"/>
<dbReference type="RefSeq" id="WP_069689877.1">
    <property type="nucleotide sequence ID" value="NZ_CP017147.1"/>
</dbReference>
<gene>
    <name evidence="2" type="ORF">BHK69_09440</name>
</gene>
<dbReference type="OrthoDB" id="8481133at2"/>
<evidence type="ECO:0000313" key="3">
    <source>
        <dbReference type="Proteomes" id="UP000094969"/>
    </source>
</evidence>
<dbReference type="AlphaFoldDB" id="A0A1D7TZW5"/>
<name>A0A1D7TZW5_9HYPH</name>
<organism evidence="2 3">
    <name type="scientific">Bosea vaviloviae</name>
    <dbReference type="NCBI Taxonomy" id="1526658"/>
    <lineage>
        <taxon>Bacteria</taxon>
        <taxon>Pseudomonadati</taxon>
        <taxon>Pseudomonadota</taxon>
        <taxon>Alphaproteobacteria</taxon>
        <taxon>Hyphomicrobiales</taxon>
        <taxon>Boseaceae</taxon>
        <taxon>Bosea</taxon>
    </lineage>
</organism>